<gene>
    <name evidence="2" type="ORF">OEZ85_007387</name>
</gene>
<sequence>MPRVEARLTARLVDFAANIIDSVPKVTSNGFLEEPLDQQKHKNFIYPLPNPTTAAFSDLKFGLNSLDPVDFFTLNSSLVHWDPQVYFNHCCIKFNCPLCGKKAHRKQRTNSIRRICALQGTIYLVGHRYECKQFSGLKNGGSYNADQPGEEVELSAEQRQRLAQAPAAAAAGGGAAGAVGPAKRGRPSKAEQQQRQQAQKGAKKRQQAQAKAHQQGQQSKGSTLAFSTYDKALISQLPEFIQQQVPFHTTAKGAVDVTLLQLLKLLAVSDVVFSNLVSRLGELHHWQYYKSMHIYYDYAATLKGVWDKRMGGPGQQVITGFTQQPEAAAAAGAAAAVGDGGGGAAAGPAVAQRQTRWDQPPDFGTKDAAGLYSPSAPYLSDVFLACTEEERSYMQVWLAALCGMILKLDHSFKVVKRVRDSTGHKQFGAVLSSMNEFCQVLASFPADSKSLTELAPELQKLAENYEMMSARYEESEECGPWAAYVDDAAGMDAQLRSLLPSLKHVIADITHVMRRFSETLTPRHYKTAAFMQALSSAIFERSADDQAAVRAFHTAGGARNSLSAEAMAQKDEAYWNRRCRRMVREPATLKAALHAVLLEFSDCPDPDLGGAQLLTDRTWQVLRAAEELIDSGSFCG</sequence>
<protein>
    <submittedName>
        <fullName evidence="2">Uncharacterized protein</fullName>
    </submittedName>
</protein>
<name>A0ABY8TK70_TETOB</name>
<organism evidence="2 3">
    <name type="scientific">Tetradesmus obliquus</name>
    <name type="common">Green alga</name>
    <name type="synonym">Acutodesmus obliquus</name>
    <dbReference type="NCBI Taxonomy" id="3088"/>
    <lineage>
        <taxon>Eukaryota</taxon>
        <taxon>Viridiplantae</taxon>
        <taxon>Chlorophyta</taxon>
        <taxon>core chlorophytes</taxon>
        <taxon>Chlorophyceae</taxon>
        <taxon>CS clade</taxon>
        <taxon>Sphaeropleales</taxon>
        <taxon>Scenedesmaceae</taxon>
        <taxon>Tetradesmus</taxon>
    </lineage>
</organism>
<reference evidence="2 3" key="1">
    <citation type="submission" date="2023-05" db="EMBL/GenBank/DDBJ databases">
        <title>A 100% complete, gapless, phased diploid assembly of the Scenedesmus obliquus UTEX 3031 genome.</title>
        <authorList>
            <person name="Biondi T.C."/>
            <person name="Hanschen E.R."/>
            <person name="Kwon T."/>
            <person name="Eng W."/>
            <person name="Kruse C.P.S."/>
            <person name="Koehler S.I."/>
            <person name="Kunde Y."/>
            <person name="Gleasner C.D."/>
            <person name="You Mak K.T."/>
            <person name="Polle J."/>
            <person name="Hovde B.T."/>
            <person name="Starkenburg S.R."/>
        </authorList>
    </citation>
    <scope>NUCLEOTIDE SEQUENCE [LARGE SCALE GENOMIC DNA]</scope>
    <source>
        <strain evidence="2 3">DOE0152z</strain>
    </source>
</reference>
<dbReference type="EMBL" id="CP126208">
    <property type="protein sequence ID" value="WIA07908.1"/>
    <property type="molecule type" value="Genomic_DNA"/>
</dbReference>
<feature type="compositionally biased region" description="Low complexity" evidence="1">
    <location>
        <begin position="190"/>
        <end position="200"/>
    </location>
</feature>
<proteinExistence type="predicted"/>
<feature type="region of interest" description="Disordered" evidence="1">
    <location>
        <begin position="140"/>
        <end position="222"/>
    </location>
</feature>
<accession>A0ABY8TK70</accession>
<keyword evidence="3" id="KW-1185">Reference proteome</keyword>
<evidence type="ECO:0000313" key="3">
    <source>
        <dbReference type="Proteomes" id="UP001244341"/>
    </source>
</evidence>
<feature type="compositionally biased region" description="Low complexity" evidence="1">
    <location>
        <begin position="207"/>
        <end position="222"/>
    </location>
</feature>
<dbReference type="Proteomes" id="UP001244341">
    <property type="component" value="Chromosome 1b"/>
</dbReference>
<evidence type="ECO:0000256" key="1">
    <source>
        <dbReference type="SAM" id="MobiDB-lite"/>
    </source>
</evidence>
<evidence type="ECO:0000313" key="2">
    <source>
        <dbReference type="EMBL" id="WIA07908.1"/>
    </source>
</evidence>